<reference evidence="2" key="4">
    <citation type="submission" date="2025-05" db="UniProtKB">
        <authorList>
            <consortium name="EnsemblFungi"/>
        </authorList>
    </citation>
    <scope>IDENTIFICATION</scope>
    <source>
        <strain evidence="2">isolate 1-1 / race 1 (BBBD)</strain>
    </source>
</reference>
<reference evidence="1" key="1">
    <citation type="submission" date="2009-11" db="EMBL/GenBank/DDBJ databases">
        <authorList>
            <consortium name="The Broad Institute Genome Sequencing Platform"/>
            <person name="Ward D."/>
            <person name="Feldgarden M."/>
            <person name="Earl A."/>
            <person name="Young S.K."/>
            <person name="Zeng Q."/>
            <person name="Koehrsen M."/>
            <person name="Alvarado L."/>
            <person name="Berlin A."/>
            <person name="Bochicchio J."/>
            <person name="Borenstein D."/>
            <person name="Chapman S.B."/>
            <person name="Chen Z."/>
            <person name="Engels R."/>
            <person name="Freedman E."/>
            <person name="Gellesch M."/>
            <person name="Goldberg J."/>
            <person name="Griggs A."/>
            <person name="Gujja S."/>
            <person name="Heilman E."/>
            <person name="Heiman D."/>
            <person name="Hepburn T."/>
            <person name="Howarth C."/>
            <person name="Jen D."/>
            <person name="Larson L."/>
            <person name="Lewis B."/>
            <person name="Mehta T."/>
            <person name="Park D."/>
            <person name="Pearson M."/>
            <person name="Roberts A."/>
            <person name="Saif S."/>
            <person name="Shea T."/>
            <person name="Shenoy N."/>
            <person name="Sisk P."/>
            <person name="Stolte C."/>
            <person name="Sykes S."/>
            <person name="Thomson T."/>
            <person name="Walk T."/>
            <person name="White J."/>
            <person name="Yandava C."/>
            <person name="Izard J."/>
            <person name="Baranova O.V."/>
            <person name="Blanton J.M."/>
            <person name="Tanner A.C."/>
            <person name="Dewhirst F.E."/>
            <person name="Haas B."/>
            <person name="Nusbaum C."/>
            <person name="Birren B."/>
        </authorList>
    </citation>
    <scope>NUCLEOTIDE SEQUENCE [LARGE SCALE GENOMIC DNA]</scope>
    <source>
        <strain evidence="1">1-1 BBBD Race 1</strain>
    </source>
</reference>
<gene>
    <name evidence="1" type="ORF">PTTG_30385</name>
</gene>
<evidence type="ECO:0000313" key="1">
    <source>
        <dbReference type="EMBL" id="OAV85626.1"/>
    </source>
</evidence>
<dbReference type="VEuPathDB" id="FungiDB:PTTG_30385"/>
<dbReference type="AlphaFoldDB" id="A0A180FYX3"/>
<protein>
    <submittedName>
        <fullName evidence="1 2">Uncharacterized protein</fullName>
    </submittedName>
</protein>
<evidence type="ECO:0000313" key="2">
    <source>
        <dbReference type="EnsemblFungi" id="PTTG_30385-t43_1-p1"/>
    </source>
</evidence>
<dbReference type="Proteomes" id="UP000005240">
    <property type="component" value="Unassembled WGS sequence"/>
</dbReference>
<proteinExistence type="predicted"/>
<organism evidence="1">
    <name type="scientific">Puccinia triticina (isolate 1-1 / race 1 (BBBD))</name>
    <name type="common">Brown leaf rust fungus</name>
    <dbReference type="NCBI Taxonomy" id="630390"/>
    <lineage>
        <taxon>Eukaryota</taxon>
        <taxon>Fungi</taxon>
        <taxon>Dikarya</taxon>
        <taxon>Basidiomycota</taxon>
        <taxon>Pucciniomycotina</taxon>
        <taxon>Pucciniomycetes</taxon>
        <taxon>Pucciniales</taxon>
        <taxon>Pucciniaceae</taxon>
        <taxon>Puccinia</taxon>
    </lineage>
</organism>
<feature type="non-terminal residue" evidence="1">
    <location>
        <position position="1"/>
    </location>
</feature>
<evidence type="ECO:0000313" key="3">
    <source>
        <dbReference type="Proteomes" id="UP000005240"/>
    </source>
</evidence>
<reference evidence="2 3" key="3">
    <citation type="journal article" date="2017" name="G3 (Bethesda)">
        <title>Comparative analysis highlights variable genome content of wheat rusts and divergence of the mating loci.</title>
        <authorList>
            <person name="Cuomo C.A."/>
            <person name="Bakkeren G."/>
            <person name="Khalil H.B."/>
            <person name="Panwar V."/>
            <person name="Joly D."/>
            <person name="Linning R."/>
            <person name="Sakthikumar S."/>
            <person name="Song X."/>
            <person name="Adiconis X."/>
            <person name="Fan L."/>
            <person name="Goldberg J.M."/>
            <person name="Levin J.Z."/>
            <person name="Young S."/>
            <person name="Zeng Q."/>
            <person name="Anikster Y."/>
            <person name="Bruce M."/>
            <person name="Wang M."/>
            <person name="Yin C."/>
            <person name="McCallum B."/>
            <person name="Szabo L.J."/>
            <person name="Hulbert S."/>
            <person name="Chen X."/>
            <person name="Fellers J.P."/>
        </authorList>
    </citation>
    <scope>NUCLEOTIDE SEQUENCE</scope>
    <source>
        <strain evidence="2">isolate 1-1 / race 1 (BBBD)</strain>
        <strain evidence="3">Isolate 1-1 / race 1 (BBBD)</strain>
    </source>
</reference>
<dbReference type="EMBL" id="ADAS02003304">
    <property type="protein sequence ID" value="OAV85626.1"/>
    <property type="molecule type" value="Genomic_DNA"/>
</dbReference>
<reference evidence="1" key="2">
    <citation type="submission" date="2016-05" db="EMBL/GenBank/DDBJ databases">
        <title>Comparative analysis highlights variable genome content of wheat rusts and divergence of the mating loci.</title>
        <authorList>
            <person name="Cuomo C.A."/>
            <person name="Bakkeren G."/>
            <person name="Szabo L."/>
            <person name="Khalil H."/>
            <person name="Joly D."/>
            <person name="Goldberg J."/>
            <person name="Young S."/>
            <person name="Zeng Q."/>
            <person name="Fellers J."/>
        </authorList>
    </citation>
    <scope>NUCLEOTIDE SEQUENCE [LARGE SCALE GENOMIC DNA]</scope>
    <source>
        <strain evidence="1">1-1 BBBD Race 1</strain>
    </source>
</reference>
<name>A0A180FYX3_PUCT1</name>
<dbReference type="EnsemblFungi" id="PTTG_30385-t43_1">
    <property type="protein sequence ID" value="PTTG_30385-t43_1-p1"/>
    <property type="gene ID" value="PTTG_30385"/>
</dbReference>
<sequence length="119" mass="12759">KLTAVDLVCSRTPSDLAQLKVQWVRRSFSPFAYNSLATFAADPHSPAQSSFSASAASLLSLFRGLKPHFADPPSLPSLPSLGGGSHQEDLLSRPSVAQPCLLQADVCRRPERSVLSDQV</sequence>
<accession>A0A180FYX3</accession>
<keyword evidence="3" id="KW-1185">Reference proteome</keyword>